<sequence>MLVPQAVWLTNITSSTPPPPTTTMTRLSCVLAIVAAVAVLAPSVALAQNQYTCSNTLVSVGELSSCGNFAYHPSEHVCCNGVLNERTGGNNQCCGTEWGLVSRCCNGVLTDPTNGTACCNGNIYNPDFFVCCEDGSVLPTTFSSFTFPACCYDASSKTTSLYDAATSTCCGGTVRDQVSAPDQAICCIDGQYEEFNALVENRACCETRSRSEIFDANTHRCCEDGPVVLPDTINTYQCCGAELYDVDEQDCCDGVLYDKQDDYMCCGTQYSDVSALDFPTCCGSTLYDAGVGALRCCAEGVYNLNDDTCVQQECRRCGEREFCAASTSSATGPLATVLAVAAALILALTV</sequence>
<dbReference type="PANTHER" id="PTHR34490">
    <property type="entry name" value="PROTEIN CBG12054-RELATED"/>
    <property type="match status" value="1"/>
</dbReference>
<evidence type="ECO:0000313" key="4">
    <source>
        <dbReference type="Proteomes" id="UP000007799"/>
    </source>
</evidence>
<dbReference type="OrthoDB" id="6134963at2759"/>
<evidence type="ECO:0000256" key="1">
    <source>
        <dbReference type="SAM" id="Phobius"/>
    </source>
</evidence>
<dbReference type="PANTHER" id="PTHR34490:SF3">
    <property type="entry name" value="GALAXIN-LIKE ISOFORM X2"/>
    <property type="match status" value="1"/>
</dbReference>
<accession>F2U024</accession>
<keyword evidence="1" id="KW-0472">Membrane</keyword>
<keyword evidence="1" id="KW-0812">Transmembrane</keyword>
<dbReference type="GeneID" id="16077910"/>
<keyword evidence="1" id="KW-1133">Transmembrane helix</keyword>
<proteinExistence type="predicted"/>
<dbReference type="Pfam" id="PF24748">
    <property type="entry name" value="Galaxin_repeat"/>
    <property type="match status" value="2"/>
</dbReference>
<keyword evidence="4" id="KW-1185">Reference proteome</keyword>
<dbReference type="EMBL" id="GL832958">
    <property type="protein sequence ID" value="EGD80752.1"/>
    <property type="molecule type" value="Genomic_DNA"/>
</dbReference>
<organism evidence="4">
    <name type="scientific">Salpingoeca rosetta (strain ATCC 50818 / BSB-021)</name>
    <dbReference type="NCBI Taxonomy" id="946362"/>
    <lineage>
        <taxon>Eukaryota</taxon>
        <taxon>Choanoflagellata</taxon>
        <taxon>Craspedida</taxon>
        <taxon>Salpingoecidae</taxon>
        <taxon>Salpingoeca</taxon>
    </lineage>
</organism>
<dbReference type="InterPro" id="IPR055284">
    <property type="entry name" value="Galaxin-like"/>
</dbReference>
<dbReference type="KEGG" id="sre:PTSG_01340"/>
<dbReference type="InParanoid" id="F2U024"/>
<feature type="domain" description="Galaxin-like repeats" evidence="2">
    <location>
        <begin position="48"/>
        <end position="172"/>
    </location>
</feature>
<name>F2U024_SALR5</name>
<feature type="transmembrane region" description="Helical" evidence="1">
    <location>
        <begin position="330"/>
        <end position="349"/>
    </location>
</feature>
<dbReference type="eggNOG" id="ENOG502S3AH">
    <property type="taxonomic scope" value="Eukaryota"/>
</dbReference>
<reference evidence="3" key="1">
    <citation type="submission" date="2009-08" db="EMBL/GenBank/DDBJ databases">
        <title>Annotation of Salpingoeca rosetta.</title>
        <authorList>
            <consortium name="The Broad Institute Genome Sequencing Platform"/>
            <person name="Russ C."/>
            <person name="Cuomo C."/>
            <person name="Burger G."/>
            <person name="Gray M.W."/>
            <person name="Holland P.W.H."/>
            <person name="King N."/>
            <person name="Lang F.B.F."/>
            <person name="Roger A.J."/>
            <person name="Ruiz-Trillo I."/>
            <person name="Young S.K."/>
            <person name="Zeng Q."/>
            <person name="Gargeya S."/>
            <person name="Alvarado L."/>
            <person name="Berlin A."/>
            <person name="Chapman S.B."/>
            <person name="Chen Z."/>
            <person name="Freedman E."/>
            <person name="Gellesch M."/>
            <person name="Goldberg J."/>
            <person name="Griggs A."/>
            <person name="Gujja S."/>
            <person name="Heilman E."/>
            <person name="Heiman D."/>
            <person name="Howarth C."/>
            <person name="Mehta T."/>
            <person name="Neiman D."/>
            <person name="Pearson M."/>
            <person name="Roberts A."/>
            <person name="Saif S."/>
            <person name="Shea T."/>
            <person name="Shenoy N."/>
            <person name="Sisk P."/>
            <person name="Stolte C."/>
            <person name="Sykes S."/>
            <person name="White J."/>
            <person name="Yandava C."/>
            <person name="Haas B."/>
            <person name="Nusbaum C."/>
            <person name="Birren B."/>
        </authorList>
    </citation>
    <scope>NUCLEOTIDE SEQUENCE [LARGE SCALE GENOMIC DNA]</scope>
    <source>
        <strain evidence="3">ATCC 50818</strain>
    </source>
</reference>
<dbReference type="InterPro" id="IPR056601">
    <property type="entry name" value="Galaxin_dom"/>
</dbReference>
<dbReference type="RefSeq" id="XP_004997313.1">
    <property type="nucleotide sequence ID" value="XM_004997256.1"/>
</dbReference>
<gene>
    <name evidence="3" type="ORF">PTSG_01340</name>
</gene>
<dbReference type="Proteomes" id="UP000007799">
    <property type="component" value="Unassembled WGS sequence"/>
</dbReference>
<protein>
    <recommendedName>
        <fullName evidence="2">Galaxin-like repeats domain-containing protein</fullName>
    </recommendedName>
</protein>
<feature type="domain" description="Galaxin-like repeats" evidence="2">
    <location>
        <begin position="203"/>
        <end position="324"/>
    </location>
</feature>
<evidence type="ECO:0000259" key="2">
    <source>
        <dbReference type="Pfam" id="PF24748"/>
    </source>
</evidence>
<dbReference type="AlphaFoldDB" id="F2U024"/>
<evidence type="ECO:0000313" key="3">
    <source>
        <dbReference type="EMBL" id="EGD80752.1"/>
    </source>
</evidence>